<keyword evidence="2" id="KW-1185">Reference proteome</keyword>
<accession>A0A1H5VAC6</accession>
<name>A0A1H5VAC6_9ACTN</name>
<sequence>MADRTFSHRRRVIVNTDAKKEADHQFAIVHALLWPASRCTSGAAP</sequence>
<evidence type="ECO:0000313" key="2">
    <source>
        <dbReference type="Proteomes" id="UP000236732"/>
    </source>
</evidence>
<protein>
    <submittedName>
        <fullName evidence="1">Uncharacterized protein</fullName>
    </submittedName>
</protein>
<reference evidence="1 2" key="1">
    <citation type="submission" date="2016-10" db="EMBL/GenBank/DDBJ databases">
        <authorList>
            <person name="de Groot N.N."/>
        </authorList>
    </citation>
    <scope>NUCLEOTIDE SEQUENCE [LARGE SCALE GENOMIC DNA]</scope>
    <source>
        <strain evidence="1 2">CGMCC 4.7037</strain>
    </source>
</reference>
<evidence type="ECO:0000313" key="1">
    <source>
        <dbReference type="EMBL" id="SEF84170.1"/>
    </source>
</evidence>
<dbReference type="AlphaFoldDB" id="A0A1H5VAC6"/>
<proteinExistence type="predicted"/>
<organism evidence="1 2">
    <name type="scientific">Nonomuraea solani</name>
    <dbReference type="NCBI Taxonomy" id="1144553"/>
    <lineage>
        <taxon>Bacteria</taxon>
        <taxon>Bacillati</taxon>
        <taxon>Actinomycetota</taxon>
        <taxon>Actinomycetes</taxon>
        <taxon>Streptosporangiales</taxon>
        <taxon>Streptosporangiaceae</taxon>
        <taxon>Nonomuraea</taxon>
    </lineage>
</organism>
<dbReference type="EMBL" id="FNVT01000001">
    <property type="protein sequence ID" value="SEF84170.1"/>
    <property type="molecule type" value="Genomic_DNA"/>
</dbReference>
<dbReference type="Proteomes" id="UP000236732">
    <property type="component" value="Unassembled WGS sequence"/>
</dbReference>
<gene>
    <name evidence="1" type="ORF">SAMN05444920_101816</name>
</gene>